<organism evidence="2 4">
    <name type="scientific">Adineta steineri</name>
    <dbReference type="NCBI Taxonomy" id="433720"/>
    <lineage>
        <taxon>Eukaryota</taxon>
        <taxon>Metazoa</taxon>
        <taxon>Spiralia</taxon>
        <taxon>Gnathifera</taxon>
        <taxon>Rotifera</taxon>
        <taxon>Eurotatoria</taxon>
        <taxon>Bdelloidea</taxon>
        <taxon>Adinetida</taxon>
        <taxon>Adinetidae</taxon>
        <taxon>Adineta</taxon>
    </lineage>
</organism>
<evidence type="ECO:0000313" key="3">
    <source>
        <dbReference type="EMBL" id="CAF3814900.1"/>
    </source>
</evidence>
<dbReference type="PANTHER" id="PTHR12110:SF21">
    <property type="entry name" value="XYLOSE ISOMERASE-LIKE TIM BARREL DOMAIN-CONTAINING PROTEIN"/>
    <property type="match status" value="1"/>
</dbReference>
<comment type="caution">
    <text evidence="2">The sequence shown here is derived from an EMBL/GenBank/DDBJ whole genome shotgun (WGS) entry which is preliminary data.</text>
</comment>
<reference evidence="2" key="1">
    <citation type="submission" date="2021-02" db="EMBL/GenBank/DDBJ databases">
        <authorList>
            <person name="Nowell W R."/>
        </authorList>
    </citation>
    <scope>NUCLEOTIDE SEQUENCE</scope>
</reference>
<dbReference type="InterPro" id="IPR050312">
    <property type="entry name" value="IolE/XylAMocC-like"/>
</dbReference>
<dbReference type="EMBL" id="CAJOAZ010001439">
    <property type="protein sequence ID" value="CAF3814900.1"/>
    <property type="molecule type" value="Genomic_DNA"/>
</dbReference>
<evidence type="ECO:0000313" key="2">
    <source>
        <dbReference type="EMBL" id="CAF0818780.1"/>
    </source>
</evidence>
<evidence type="ECO:0000259" key="1">
    <source>
        <dbReference type="Pfam" id="PF01261"/>
    </source>
</evidence>
<dbReference type="AlphaFoldDB" id="A0A813TXP2"/>
<dbReference type="InterPro" id="IPR013022">
    <property type="entry name" value="Xyl_isomerase-like_TIM-brl"/>
</dbReference>
<dbReference type="Proteomes" id="UP000663844">
    <property type="component" value="Unassembled WGS sequence"/>
</dbReference>
<sequence>MRPVTLFTAQFGDIPLEILVTKAREWGFDGLELGGHLDIHRASTDQSYCQEILSLLAKNNLKLFAISAHLVGQAVCDHIDERRHRSILPAHVWGDGESEGVKQRAAKEVIAAAYAAKNLGIKIVNGFTGSSIWHLLYGFPPINPEQINEGYEDFARRWKPILDEYQKCDVHFALEVHPSEIAFDIVSAERALNAIDNHLSFGFNFDPSHLGYQGVDYIEFLRRFKSRIFHVHMKDVDFNWNQPCEAGVFGGHTMFGDPRRFFNFRSLGRGKIDFERIIRTLNQINYQGPLSVEWEDGDMDREAGAQESLQFVRRLDFKRGDMQFDAAFSKQ</sequence>
<dbReference type="InterPro" id="IPR036237">
    <property type="entry name" value="Xyl_isomerase-like_sf"/>
</dbReference>
<dbReference type="Pfam" id="PF01261">
    <property type="entry name" value="AP_endonuc_2"/>
    <property type="match status" value="1"/>
</dbReference>
<dbReference type="Gene3D" id="3.20.20.150">
    <property type="entry name" value="Divalent-metal-dependent TIM barrel enzymes"/>
    <property type="match status" value="1"/>
</dbReference>
<dbReference type="EMBL" id="CAJNOG010000038">
    <property type="protein sequence ID" value="CAF0818780.1"/>
    <property type="molecule type" value="Genomic_DNA"/>
</dbReference>
<dbReference type="PANTHER" id="PTHR12110">
    <property type="entry name" value="HYDROXYPYRUVATE ISOMERASE"/>
    <property type="match status" value="1"/>
</dbReference>
<evidence type="ECO:0000313" key="4">
    <source>
        <dbReference type="Proteomes" id="UP000663845"/>
    </source>
</evidence>
<proteinExistence type="predicted"/>
<dbReference type="Proteomes" id="UP000663845">
    <property type="component" value="Unassembled WGS sequence"/>
</dbReference>
<dbReference type="SUPFAM" id="SSF51658">
    <property type="entry name" value="Xylose isomerase-like"/>
    <property type="match status" value="1"/>
</dbReference>
<feature type="domain" description="Xylose isomerase-like TIM barrel" evidence="1">
    <location>
        <begin position="21"/>
        <end position="314"/>
    </location>
</feature>
<accession>A0A813TXP2</accession>
<gene>
    <name evidence="2" type="ORF">JYZ213_LOCUS6193</name>
    <name evidence="3" type="ORF">OXD698_LOCUS19067</name>
</gene>
<name>A0A813TXP2_9BILA</name>
<protein>
    <recommendedName>
        <fullName evidence="1">Xylose isomerase-like TIM barrel domain-containing protein</fullName>
    </recommendedName>
</protein>